<comment type="caution">
    <text evidence="1">The sequence shown here is derived from an EMBL/GenBank/DDBJ whole genome shotgun (WGS) entry which is preliminary data.</text>
</comment>
<evidence type="ECO:0000313" key="2">
    <source>
        <dbReference type="Proteomes" id="UP000525298"/>
    </source>
</evidence>
<dbReference type="Gene3D" id="3.30.2310.20">
    <property type="entry name" value="RelE-like"/>
    <property type="match status" value="1"/>
</dbReference>
<dbReference type="RefSeq" id="WP_181552779.1">
    <property type="nucleotide sequence ID" value="NZ_JACDUS010000018.1"/>
</dbReference>
<dbReference type="InterPro" id="IPR035093">
    <property type="entry name" value="RelE/ParE_toxin_dom_sf"/>
</dbReference>
<gene>
    <name evidence="1" type="ORF">HNR65_003526</name>
</gene>
<name>A0A7W0CCE5_9BACT</name>
<sequence length="111" mass="12694">MEIYFKTKRLAKICNNQKEAIKIHGTKMAAKLGQRMFELNAAKSLKDISRLPPARCHQLSGNRQNQFSVDLEHPFRLLFIPANEPLPRLPDGGFDLEKITEIEIIAIIDTH</sequence>
<evidence type="ECO:0000313" key="1">
    <source>
        <dbReference type="EMBL" id="MBA2883165.1"/>
    </source>
</evidence>
<proteinExistence type="predicted"/>
<organism evidence="1 2">
    <name type="scientific">Desulfosalsimonas propionicica</name>
    <dbReference type="NCBI Taxonomy" id="332175"/>
    <lineage>
        <taxon>Bacteria</taxon>
        <taxon>Pseudomonadati</taxon>
        <taxon>Thermodesulfobacteriota</taxon>
        <taxon>Desulfobacteria</taxon>
        <taxon>Desulfobacterales</taxon>
        <taxon>Desulfosalsimonadaceae</taxon>
        <taxon>Desulfosalsimonas</taxon>
    </lineage>
</organism>
<dbReference type="EMBL" id="JACDUS010000018">
    <property type="protein sequence ID" value="MBA2883165.1"/>
    <property type="molecule type" value="Genomic_DNA"/>
</dbReference>
<dbReference type="SUPFAM" id="SSF143011">
    <property type="entry name" value="RelE-like"/>
    <property type="match status" value="1"/>
</dbReference>
<dbReference type="Proteomes" id="UP000525298">
    <property type="component" value="Unassembled WGS sequence"/>
</dbReference>
<keyword evidence="2" id="KW-1185">Reference proteome</keyword>
<accession>A0A7W0CCE5</accession>
<dbReference type="AlphaFoldDB" id="A0A7W0CCE5"/>
<reference evidence="1 2" key="1">
    <citation type="submission" date="2020-07" db="EMBL/GenBank/DDBJ databases">
        <title>Genomic Encyclopedia of Type Strains, Phase IV (KMG-IV): sequencing the most valuable type-strain genomes for metagenomic binning, comparative biology and taxonomic classification.</title>
        <authorList>
            <person name="Goeker M."/>
        </authorList>
    </citation>
    <scope>NUCLEOTIDE SEQUENCE [LARGE SCALE GENOMIC DNA]</scope>
    <source>
        <strain evidence="1 2">DSM 17721</strain>
    </source>
</reference>
<protein>
    <submittedName>
        <fullName evidence="1">Proteic killer suppression protein</fullName>
    </submittedName>
</protein>